<dbReference type="Pfam" id="PF13204">
    <property type="entry name" value="Apiosidase"/>
    <property type="match status" value="1"/>
</dbReference>
<feature type="chain" id="PRO_5011698536" evidence="1">
    <location>
        <begin position="20"/>
        <end position="462"/>
    </location>
</feature>
<evidence type="ECO:0000259" key="2">
    <source>
        <dbReference type="Pfam" id="PF12904"/>
    </source>
</evidence>
<accession>A0A1I1PWN7</accession>
<feature type="signal peptide" evidence="1">
    <location>
        <begin position="1"/>
        <end position="19"/>
    </location>
</feature>
<name>A0A1I1PWN7_9BACT</name>
<dbReference type="InterPro" id="IPR017853">
    <property type="entry name" value="GH"/>
</dbReference>
<feature type="domain" description="Putative collagen-binding" evidence="2">
    <location>
        <begin position="363"/>
        <end position="453"/>
    </location>
</feature>
<dbReference type="SUPFAM" id="SSF51445">
    <property type="entry name" value="(Trans)glycosidases"/>
    <property type="match status" value="1"/>
</dbReference>
<protein>
    <submittedName>
        <fullName evidence="4">Putative collagen-binding domain of a collagenase</fullName>
    </submittedName>
</protein>
<proteinExistence type="predicted"/>
<evidence type="ECO:0000256" key="1">
    <source>
        <dbReference type="SAM" id="SignalP"/>
    </source>
</evidence>
<evidence type="ECO:0000259" key="3">
    <source>
        <dbReference type="Pfam" id="PF13204"/>
    </source>
</evidence>
<dbReference type="InterPro" id="IPR025277">
    <property type="entry name" value="Apiosidase-like_cat_dom"/>
</dbReference>
<gene>
    <name evidence="4" type="ORF">SAMN05216167_103364</name>
</gene>
<dbReference type="RefSeq" id="WP_093825841.1">
    <property type="nucleotide sequence ID" value="NZ_FOLQ01000003.1"/>
</dbReference>
<dbReference type="PANTHER" id="PTHR37836">
    <property type="entry name" value="LMO1036 PROTEIN"/>
    <property type="match status" value="1"/>
</dbReference>
<dbReference type="Pfam" id="PF12904">
    <property type="entry name" value="Collagen_bind_2"/>
    <property type="match status" value="1"/>
</dbReference>
<dbReference type="InterPro" id="IPR024749">
    <property type="entry name" value="Collagen-bd_put"/>
</dbReference>
<dbReference type="OrthoDB" id="59486at2"/>
<feature type="domain" description="Apiosidase-like catalytic" evidence="3">
    <location>
        <begin position="31"/>
        <end position="358"/>
    </location>
</feature>
<organism evidence="4 5">
    <name type="scientific">Spirosoma endophyticum</name>
    <dbReference type="NCBI Taxonomy" id="662367"/>
    <lineage>
        <taxon>Bacteria</taxon>
        <taxon>Pseudomonadati</taxon>
        <taxon>Bacteroidota</taxon>
        <taxon>Cytophagia</taxon>
        <taxon>Cytophagales</taxon>
        <taxon>Cytophagaceae</taxon>
        <taxon>Spirosoma</taxon>
    </lineage>
</organism>
<evidence type="ECO:0000313" key="5">
    <source>
        <dbReference type="Proteomes" id="UP000198598"/>
    </source>
</evidence>
<dbReference type="EMBL" id="FOLQ01000003">
    <property type="protein sequence ID" value="SFD11403.1"/>
    <property type="molecule type" value="Genomic_DNA"/>
</dbReference>
<keyword evidence="1" id="KW-0732">Signal</keyword>
<sequence length="462" mass="52192">MKKLLMLTGLLLMQVLLWAQQPFTNGRLKVSDNKRYLVHQNGTPFFWMGDTAWELFHRLNREEADQYLKRRAEQGFTVVQAVALAEFDGLKEPNPYGDTPLLNNDPTTPNDAYFKHVDYIIDKAAQYGIVIGFLPTWGDKVFKSTWGQGPEIFTVANAKVYGRYVGNRYKNRENIVWVLGGDRNPRDGSQDVAIWRAMAAGIQEGVGGASKALITYHPQPNGLDGGASKWFQADDWFAFNMHQNGHCRFTPMYDHISVSYNRQPIKPTMDAEPIYEDHPVCFNVKDLGTSNAYDVRLYAYLDLFAGAHGHTYGCHDIWQMYSTKRPSVNGPHMYWQEAMDLPGANQMTYVRKLMTARPQLDRVPDQSLVAENNLSAAERIQATRGKDYAFVYSAVGKPFTVNPGKISGKTITATWFDPRTGKTKSAGTFDNQKPQQFTPPSKGYGQDWVLVLDDAAKNYPAL</sequence>
<evidence type="ECO:0000313" key="4">
    <source>
        <dbReference type="EMBL" id="SFD11403.1"/>
    </source>
</evidence>
<reference evidence="4 5" key="1">
    <citation type="submission" date="2016-10" db="EMBL/GenBank/DDBJ databases">
        <authorList>
            <person name="de Groot N.N."/>
        </authorList>
    </citation>
    <scope>NUCLEOTIDE SEQUENCE [LARGE SCALE GENOMIC DNA]</scope>
    <source>
        <strain evidence="4 5">DSM 26130</strain>
    </source>
</reference>
<keyword evidence="5" id="KW-1185">Reference proteome</keyword>
<dbReference type="PANTHER" id="PTHR37836:SF3">
    <property type="entry name" value="ENDOGLUCANASE"/>
    <property type="match status" value="1"/>
</dbReference>
<dbReference type="STRING" id="662367.SAMN05216167_103364"/>
<dbReference type="Proteomes" id="UP000198598">
    <property type="component" value="Unassembled WGS sequence"/>
</dbReference>
<dbReference type="AlphaFoldDB" id="A0A1I1PWN7"/>
<dbReference type="Gene3D" id="3.20.20.80">
    <property type="entry name" value="Glycosidases"/>
    <property type="match status" value="1"/>
</dbReference>